<keyword evidence="8" id="KW-1185">Reference proteome</keyword>
<dbReference type="PANTHER" id="PTHR30569">
    <property type="entry name" value="CYTOSINE TRANSPORTER CODB"/>
    <property type="match status" value="1"/>
</dbReference>
<dbReference type="GO" id="GO:0015209">
    <property type="term" value="F:cytosine transmembrane transporter activity"/>
    <property type="evidence" value="ECO:0007669"/>
    <property type="project" value="InterPro"/>
</dbReference>
<keyword evidence="3 6" id="KW-0812">Transmembrane</keyword>
<dbReference type="CDD" id="cd11484">
    <property type="entry name" value="SLC-NCS1sbd_CobB-like"/>
    <property type="match status" value="1"/>
</dbReference>
<dbReference type="InterPro" id="IPR001248">
    <property type="entry name" value="Pur-cyt_permease"/>
</dbReference>
<comment type="subcellular location">
    <subcellularLocation>
        <location evidence="1">Membrane</location>
        <topology evidence="1">Multi-pass membrane protein</topology>
    </subcellularLocation>
</comment>
<protein>
    <submittedName>
        <fullName evidence="7">Cytosine permease</fullName>
    </submittedName>
</protein>
<evidence type="ECO:0000256" key="1">
    <source>
        <dbReference type="ARBA" id="ARBA00004141"/>
    </source>
</evidence>
<feature type="transmembrane region" description="Helical" evidence="6">
    <location>
        <begin position="236"/>
        <end position="258"/>
    </location>
</feature>
<reference evidence="7" key="2">
    <citation type="submission" date="2019-03" db="EMBL/GenBank/DDBJ databases">
        <authorList>
            <person name="Chen S.-C."/>
            <person name="Wu S.-Y."/>
            <person name="Lai M.-C."/>
        </authorList>
    </citation>
    <scope>NUCLEOTIDE SEQUENCE</scope>
    <source>
        <strain evidence="7">ML15</strain>
    </source>
</reference>
<feature type="transmembrane region" description="Helical" evidence="6">
    <location>
        <begin position="29"/>
        <end position="52"/>
    </location>
</feature>
<reference evidence="7" key="1">
    <citation type="journal article" date="2005" name="Int. J. Syst. Evol. Microbiol.">
        <title>Methanofollis formosanus sp. nov., isolated from a fish pond.</title>
        <authorList>
            <person name="Wu S.Y."/>
            <person name="Chen S.C."/>
            <person name="Lai M.C."/>
        </authorList>
    </citation>
    <scope>NUCLEOTIDE SEQUENCE</scope>
    <source>
        <strain evidence="7">ML15</strain>
    </source>
</reference>
<evidence type="ECO:0000256" key="3">
    <source>
        <dbReference type="ARBA" id="ARBA00022692"/>
    </source>
</evidence>
<dbReference type="Proteomes" id="UP000826709">
    <property type="component" value="Chromosome"/>
</dbReference>
<feature type="transmembrane region" description="Helical" evidence="6">
    <location>
        <begin position="372"/>
        <end position="391"/>
    </location>
</feature>
<feature type="transmembrane region" description="Helical" evidence="6">
    <location>
        <begin position="335"/>
        <end position="356"/>
    </location>
</feature>
<dbReference type="Gene3D" id="1.10.4160.10">
    <property type="entry name" value="Hydantoin permease"/>
    <property type="match status" value="1"/>
</dbReference>
<feature type="transmembrane region" description="Helical" evidence="6">
    <location>
        <begin position="162"/>
        <end position="182"/>
    </location>
</feature>
<evidence type="ECO:0000313" key="7">
    <source>
        <dbReference type="EMBL" id="QYZ78130.1"/>
    </source>
</evidence>
<feature type="transmembrane region" description="Helical" evidence="6">
    <location>
        <begin position="188"/>
        <end position="215"/>
    </location>
</feature>
<accession>A0A8G1A048</accession>
<evidence type="ECO:0000313" key="8">
    <source>
        <dbReference type="Proteomes" id="UP000826709"/>
    </source>
</evidence>
<feature type="transmembrane region" description="Helical" evidence="6">
    <location>
        <begin position="311"/>
        <end position="329"/>
    </location>
</feature>
<dbReference type="NCBIfam" id="NF008241">
    <property type="entry name" value="PRK11017.1"/>
    <property type="match status" value="1"/>
</dbReference>
<evidence type="ECO:0000256" key="6">
    <source>
        <dbReference type="SAM" id="Phobius"/>
    </source>
</evidence>
<evidence type="ECO:0000256" key="2">
    <source>
        <dbReference type="ARBA" id="ARBA00008974"/>
    </source>
</evidence>
<dbReference type="AlphaFoldDB" id="A0A8G1A048"/>
<dbReference type="Pfam" id="PF02133">
    <property type="entry name" value="Transp_cyt_pur"/>
    <property type="match status" value="1"/>
</dbReference>
<proteinExistence type="inferred from homology"/>
<feature type="transmembrane region" description="Helical" evidence="6">
    <location>
        <begin position="58"/>
        <end position="79"/>
    </location>
</feature>
<dbReference type="InterPro" id="IPR030191">
    <property type="entry name" value="CodB"/>
</dbReference>
<dbReference type="EMBL" id="CP037968">
    <property type="protein sequence ID" value="QYZ78130.1"/>
    <property type="molecule type" value="Genomic_DNA"/>
</dbReference>
<comment type="similarity">
    <text evidence="2">Belongs to the purine-cytosine permease (2.A.39) family.</text>
</comment>
<keyword evidence="4 6" id="KW-1133">Transmembrane helix</keyword>
<sequence length="426" mass="44968">MDKGYDETIEDYPLSPVPPHARRGFLPTVVILLGFTFFSATMWGGGAIGVAFPFWPDLIAVILLGNLLLAGYVAALAYVSQRSGLNTALMGRYCFGRIGSRWPDLVLGLTQVGWYAWGTATIAILSVDLLGLGEGWTAPLMILFGVTFCLTAFIGYRGLERLSLVSVPLMCLLIVVSMALATRDAGGAAGILAIAPTATMGVGEAVTIVVGTFIAGGTQATNWTRFSDTPRTAVGAAVIAFLLGNGLMVLVGAYGALVYGESDIVQMLGLQGLLVGGVVMLFMNIWTTQDNTIYNFSVAGCDLLRTNRRRLITLGGAGAGTVLALLGMYDWLVPYMQMLGILIPPIGVIILADFVLVRKGRYPSLEEADRCAVRWAGVVAYILASAVAVSSPGIPPLNGIVAAFLLYGVTARYLQPSAASVPRRSG</sequence>
<evidence type="ECO:0000256" key="5">
    <source>
        <dbReference type="ARBA" id="ARBA00023136"/>
    </source>
</evidence>
<dbReference type="PANTHER" id="PTHR30569:SF0">
    <property type="entry name" value="CYTOSINE PERMEASE"/>
    <property type="match status" value="1"/>
</dbReference>
<dbReference type="RefSeq" id="WP_220681866.1">
    <property type="nucleotide sequence ID" value="NZ_CP037968.1"/>
</dbReference>
<dbReference type="OrthoDB" id="111380at2157"/>
<feature type="transmembrane region" description="Helical" evidence="6">
    <location>
        <begin position="264"/>
        <end position="286"/>
    </location>
</feature>
<gene>
    <name evidence="7" type="primary">codB</name>
    <name evidence="7" type="ORF">E2N92_01125</name>
</gene>
<keyword evidence="5 6" id="KW-0472">Membrane</keyword>
<feature type="transmembrane region" description="Helical" evidence="6">
    <location>
        <begin position="136"/>
        <end position="155"/>
    </location>
</feature>
<feature type="transmembrane region" description="Helical" evidence="6">
    <location>
        <begin position="105"/>
        <end position="124"/>
    </location>
</feature>
<dbReference type="GO" id="GO:0005886">
    <property type="term" value="C:plasma membrane"/>
    <property type="evidence" value="ECO:0007669"/>
    <property type="project" value="TreeGrafter"/>
</dbReference>
<name>A0A8G1A048_9EURY</name>
<organism evidence="7 8">
    <name type="scientific">Methanofollis formosanus</name>
    <dbReference type="NCBI Taxonomy" id="299308"/>
    <lineage>
        <taxon>Archaea</taxon>
        <taxon>Methanobacteriati</taxon>
        <taxon>Methanobacteriota</taxon>
        <taxon>Stenosarchaea group</taxon>
        <taxon>Methanomicrobia</taxon>
        <taxon>Methanomicrobiales</taxon>
        <taxon>Methanomicrobiaceae</taxon>
        <taxon>Methanofollis</taxon>
    </lineage>
</organism>
<dbReference type="KEGG" id="mfk:E2N92_01125"/>
<evidence type="ECO:0000256" key="4">
    <source>
        <dbReference type="ARBA" id="ARBA00022989"/>
    </source>
</evidence>